<evidence type="ECO:0000259" key="4">
    <source>
        <dbReference type="PROSITE" id="PS51337"/>
    </source>
</evidence>
<evidence type="ECO:0000313" key="5">
    <source>
        <dbReference type="EMBL" id="HIX59105.1"/>
    </source>
</evidence>
<dbReference type="SUPFAM" id="SSF47644">
    <property type="entry name" value="Methionine synthase domain"/>
    <property type="match status" value="1"/>
</dbReference>
<evidence type="ECO:0000259" key="3">
    <source>
        <dbReference type="PROSITE" id="PS51332"/>
    </source>
</evidence>
<evidence type="ECO:0000256" key="1">
    <source>
        <dbReference type="ARBA" id="ARBA00022723"/>
    </source>
</evidence>
<dbReference type="PROSITE" id="PS51337">
    <property type="entry name" value="B12_BINDING_NTER"/>
    <property type="match status" value="1"/>
</dbReference>
<dbReference type="AlphaFoldDB" id="A0A9D1WH24"/>
<dbReference type="Gene3D" id="1.10.1240.10">
    <property type="entry name" value="Methionine synthase domain"/>
    <property type="match status" value="1"/>
</dbReference>
<feature type="domain" description="B12-binding" evidence="3">
    <location>
        <begin position="87"/>
        <end position="213"/>
    </location>
</feature>
<comment type="caution">
    <text evidence="5">The sequence shown here is derived from an EMBL/GenBank/DDBJ whole genome shotgun (WGS) entry which is preliminary data.</text>
</comment>
<dbReference type="InterPro" id="IPR006158">
    <property type="entry name" value="Cobalamin-bd"/>
</dbReference>
<evidence type="ECO:0000313" key="6">
    <source>
        <dbReference type="Proteomes" id="UP000886817"/>
    </source>
</evidence>
<dbReference type="InterPro" id="IPR036594">
    <property type="entry name" value="Meth_synthase_dom"/>
</dbReference>
<gene>
    <name evidence="5" type="ORF">IAA45_05240</name>
</gene>
<dbReference type="InterPro" id="IPR050554">
    <property type="entry name" value="Met_Synthase/Corrinoid"/>
</dbReference>
<evidence type="ECO:0000256" key="2">
    <source>
        <dbReference type="ARBA" id="ARBA00023285"/>
    </source>
</evidence>
<dbReference type="InterPro" id="IPR036724">
    <property type="entry name" value="Cobalamin-bd_sf"/>
</dbReference>
<dbReference type="SUPFAM" id="SSF52242">
    <property type="entry name" value="Cobalamin (vitamin B12)-binding domain"/>
    <property type="match status" value="1"/>
</dbReference>
<dbReference type="GO" id="GO:0046653">
    <property type="term" value="P:tetrahydrofolate metabolic process"/>
    <property type="evidence" value="ECO:0007669"/>
    <property type="project" value="TreeGrafter"/>
</dbReference>
<dbReference type="GO" id="GO:0046872">
    <property type="term" value="F:metal ion binding"/>
    <property type="evidence" value="ECO:0007669"/>
    <property type="project" value="UniProtKB-KW"/>
</dbReference>
<dbReference type="PROSITE" id="PS51332">
    <property type="entry name" value="B12_BINDING"/>
    <property type="match status" value="1"/>
</dbReference>
<dbReference type="GO" id="GO:0050667">
    <property type="term" value="P:homocysteine metabolic process"/>
    <property type="evidence" value="ECO:0007669"/>
    <property type="project" value="TreeGrafter"/>
</dbReference>
<dbReference type="InterPro" id="IPR003759">
    <property type="entry name" value="Cbl-bd_cap"/>
</dbReference>
<dbReference type="Proteomes" id="UP000886817">
    <property type="component" value="Unassembled WGS sequence"/>
</dbReference>
<dbReference type="EMBL" id="DXEX01000117">
    <property type="protein sequence ID" value="HIX59105.1"/>
    <property type="molecule type" value="Genomic_DNA"/>
</dbReference>
<dbReference type="GO" id="GO:0008705">
    <property type="term" value="F:methionine synthase activity"/>
    <property type="evidence" value="ECO:0007669"/>
    <property type="project" value="TreeGrafter"/>
</dbReference>
<dbReference type="SMART" id="SM01018">
    <property type="entry name" value="B12-binding_2"/>
    <property type="match status" value="1"/>
</dbReference>
<dbReference type="GO" id="GO:0031419">
    <property type="term" value="F:cobalamin binding"/>
    <property type="evidence" value="ECO:0007669"/>
    <property type="project" value="InterPro"/>
</dbReference>
<dbReference type="Pfam" id="PF02310">
    <property type="entry name" value="B12-binding"/>
    <property type="match status" value="1"/>
</dbReference>
<reference evidence="5" key="2">
    <citation type="submission" date="2021-04" db="EMBL/GenBank/DDBJ databases">
        <authorList>
            <person name="Gilroy R."/>
        </authorList>
    </citation>
    <scope>NUCLEOTIDE SEQUENCE</scope>
    <source>
        <strain evidence="5">ChiSjej1B19-8411</strain>
    </source>
</reference>
<dbReference type="Gene3D" id="3.40.50.280">
    <property type="entry name" value="Cobalamin-binding domain"/>
    <property type="match status" value="1"/>
</dbReference>
<organism evidence="5 6">
    <name type="scientific">Candidatus Blautia gallistercoris</name>
    <dbReference type="NCBI Taxonomy" id="2838490"/>
    <lineage>
        <taxon>Bacteria</taxon>
        <taxon>Bacillati</taxon>
        <taxon>Bacillota</taxon>
        <taxon>Clostridia</taxon>
        <taxon>Lachnospirales</taxon>
        <taxon>Lachnospiraceae</taxon>
        <taxon>Blautia</taxon>
    </lineage>
</organism>
<protein>
    <submittedName>
        <fullName evidence="5">Cobalamin-dependent protein</fullName>
    </submittedName>
</protein>
<feature type="domain" description="B12-binding N-terminal" evidence="4">
    <location>
        <begin position="1"/>
        <end position="87"/>
    </location>
</feature>
<proteinExistence type="predicted"/>
<dbReference type="PANTHER" id="PTHR45833">
    <property type="entry name" value="METHIONINE SYNTHASE"/>
    <property type="match status" value="1"/>
</dbReference>
<keyword evidence="1" id="KW-0479">Metal-binding</keyword>
<name>A0A9D1WH24_9FIRM</name>
<dbReference type="GO" id="GO:0005829">
    <property type="term" value="C:cytosol"/>
    <property type="evidence" value="ECO:0007669"/>
    <property type="project" value="TreeGrafter"/>
</dbReference>
<sequence>MTLERIRTSIINGFYKDALELTRQALEEQIPADIILEEGLVPAMRQVEELYKQEILSIPNILASARCMKKGLEILQPCLETPDYHPIAKVILGTVKGDLHDMGKNLVAIMFRSNGFEVIDLGVDVSDRQFLTAIRENPDAELVCISSLLTTTLKEMQHIVRSIRRYDTGHHLKIMVGGAPVTQEFADSIGADGYTENAMDAAKMARSFFVPED</sequence>
<keyword evidence="2" id="KW-0170">Cobalt</keyword>
<dbReference type="PANTHER" id="PTHR45833:SF1">
    <property type="entry name" value="METHIONINE SYNTHASE"/>
    <property type="match status" value="1"/>
</dbReference>
<reference evidence="5" key="1">
    <citation type="journal article" date="2021" name="PeerJ">
        <title>Extensive microbial diversity within the chicken gut microbiome revealed by metagenomics and culture.</title>
        <authorList>
            <person name="Gilroy R."/>
            <person name="Ravi A."/>
            <person name="Getino M."/>
            <person name="Pursley I."/>
            <person name="Horton D.L."/>
            <person name="Alikhan N.F."/>
            <person name="Baker D."/>
            <person name="Gharbi K."/>
            <person name="Hall N."/>
            <person name="Watson M."/>
            <person name="Adriaenssens E.M."/>
            <person name="Foster-Nyarko E."/>
            <person name="Jarju S."/>
            <person name="Secka A."/>
            <person name="Antonio M."/>
            <person name="Oren A."/>
            <person name="Chaudhuri R.R."/>
            <person name="La Ragione R."/>
            <person name="Hildebrand F."/>
            <person name="Pallen M.J."/>
        </authorList>
    </citation>
    <scope>NUCLEOTIDE SEQUENCE</scope>
    <source>
        <strain evidence="5">ChiSjej1B19-8411</strain>
    </source>
</reference>
<dbReference type="Pfam" id="PF02607">
    <property type="entry name" value="B12-binding_2"/>
    <property type="match status" value="1"/>
</dbReference>
<accession>A0A9D1WH24</accession>